<proteinExistence type="predicted"/>
<keyword evidence="1" id="KW-0472">Membrane</keyword>
<gene>
    <name evidence="2" type="ORF">SPHA_32310</name>
</gene>
<evidence type="ECO:0000256" key="1">
    <source>
        <dbReference type="SAM" id="Phobius"/>
    </source>
</evidence>
<organism evidence="2 3">
    <name type="scientific">Acanthosepion pharaonis</name>
    <name type="common">Pharaoh cuttlefish</name>
    <name type="synonym">Sepia pharaonis</name>
    <dbReference type="NCBI Taxonomy" id="158019"/>
    <lineage>
        <taxon>Eukaryota</taxon>
        <taxon>Metazoa</taxon>
        <taxon>Spiralia</taxon>
        <taxon>Lophotrochozoa</taxon>
        <taxon>Mollusca</taxon>
        <taxon>Cephalopoda</taxon>
        <taxon>Coleoidea</taxon>
        <taxon>Decapodiformes</taxon>
        <taxon>Sepiida</taxon>
        <taxon>Sepiina</taxon>
        <taxon>Sepiidae</taxon>
        <taxon>Acanthosepion</taxon>
    </lineage>
</organism>
<dbReference type="AlphaFoldDB" id="A0A812CCI9"/>
<feature type="transmembrane region" description="Helical" evidence="1">
    <location>
        <begin position="160"/>
        <end position="182"/>
    </location>
</feature>
<feature type="transmembrane region" description="Helical" evidence="1">
    <location>
        <begin position="78"/>
        <end position="104"/>
    </location>
</feature>
<dbReference type="Proteomes" id="UP000597762">
    <property type="component" value="Unassembled WGS sequence"/>
</dbReference>
<evidence type="ECO:0000313" key="2">
    <source>
        <dbReference type="EMBL" id="CAE1260616.1"/>
    </source>
</evidence>
<keyword evidence="3" id="KW-1185">Reference proteome</keyword>
<comment type="caution">
    <text evidence="2">The sequence shown here is derived from an EMBL/GenBank/DDBJ whole genome shotgun (WGS) entry which is preliminary data.</text>
</comment>
<protein>
    <submittedName>
        <fullName evidence="2">Uncharacterized protein</fullName>
    </submittedName>
</protein>
<keyword evidence="1" id="KW-1133">Transmembrane helix</keyword>
<reference evidence="2" key="1">
    <citation type="submission" date="2021-01" db="EMBL/GenBank/DDBJ databases">
        <authorList>
            <person name="Li R."/>
            <person name="Bekaert M."/>
        </authorList>
    </citation>
    <scope>NUCLEOTIDE SEQUENCE</scope>
    <source>
        <strain evidence="2">Farmed</strain>
    </source>
</reference>
<feature type="transmembrane region" description="Helical" evidence="1">
    <location>
        <begin position="110"/>
        <end position="140"/>
    </location>
</feature>
<name>A0A812CCI9_ACAPH</name>
<feature type="transmembrane region" description="Helical" evidence="1">
    <location>
        <begin position="223"/>
        <end position="242"/>
    </location>
</feature>
<keyword evidence="1" id="KW-0812">Transmembrane</keyword>
<feature type="transmembrane region" description="Helical" evidence="1">
    <location>
        <begin position="9"/>
        <end position="29"/>
    </location>
</feature>
<evidence type="ECO:0000313" key="3">
    <source>
        <dbReference type="Proteomes" id="UP000597762"/>
    </source>
</evidence>
<dbReference type="EMBL" id="CAHIKZ030001339">
    <property type="protein sequence ID" value="CAE1260616.1"/>
    <property type="molecule type" value="Genomic_DNA"/>
</dbReference>
<sequence length="253" mass="29908">MIYCHPSKSIYLSISFIHLSIIYPSQFIIHPSIYLSIHPYLSIHLHPSSIYLSFLHLSHHNCLDLFKKSFILINHYHLSIYLFINLSIYLSIYHLLNLSIYLLIYLSGIFIFLFIFLIYVFIYLFFFALLSLFCLSICLLKTSLLTTKTRARRIFIKNLIIVPSSFLKFCLICHISIIYLSIYRKILSFRNRSFLLSFVEIFFQSIIYLSMSTIDIILSSIYLSIYVSLLISIYLSILYQFIDIHSFIGLSIY</sequence>
<accession>A0A812CCI9</accession>